<dbReference type="PANTHER" id="PTHR32196:SF21">
    <property type="entry name" value="ABC TRANSPORTER PERMEASE PROTEIN YPHD-RELATED"/>
    <property type="match status" value="1"/>
</dbReference>
<keyword evidence="1" id="KW-0813">Transport</keyword>
<keyword evidence="3" id="KW-1133">Transmembrane helix</keyword>
<feature type="transmembrane region" description="Helical" evidence="3">
    <location>
        <begin position="44"/>
        <end position="63"/>
    </location>
</feature>
<sequence length="112" mass="12105">MREQRKKIPTEKNSRERATSLKVPSKVSLINQWVSGGAEVIRKILLKGGPIIAFLFLIIYLSFATPHFLSVSNFLNITRQSSINAILAVGQTMVIIGAGIDLSVGAVLALSA</sequence>
<keyword evidence="2" id="KW-0997">Cell inner membrane</keyword>
<gene>
    <name evidence="4" type="ORF">S12H4_58125</name>
</gene>
<protein>
    <recommendedName>
        <fullName evidence="5">ABC transporter permease</fullName>
    </recommendedName>
</protein>
<evidence type="ECO:0000256" key="2">
    <source>
        <dbReference type="ARBA" id="ARBA00022519"/>
    </source>
</evidence>
<evidence type="ECO:0008006" key="5">
    <source>
        <dbReference type="Google" id="ProtNLM"/>
    </source>
</evidence>
<dbReference type="EMBL" id="BARW01037703">
    <property type="protein sequence ID" value="GAJ17494.1"/>
    <property type="molecule type" value="Genomic_DNA"/>
</dbReference>
<reference evidence="4" key="1">
    <citation type="journal article" date="2014" name="Front. Microbiol.">
        <title>High frequency of phylogenetically diverse reductive dehalogenase-homologous genes in deep subseafloor sedimentary metagenomes.</title>
        <authorList>
            <person name="Kawai M."/>
            <person name="Futagami T."/>
            <person name="Toyoda A."/>
            <person name="Takaki Y."/>
            <person name="Nishi S."/>
            <person name="Hori S."/>
            <person name="Arai W."/>
            <person name="Tsubouchi T."/>
            <person name="Morono Y."/>
            <person name="Uchiyama I."/>
            <person name="Ito T."/>
            <person name="Fujiyama A."/>
            <person name="Inagaki F."/>
            <person name="Takami H."/>
        </authorList>
    </citation>
    <scope>NUCLEOTIDE SEQUENCE</scope>
    <source>
        <strain evidence="4">Expedition CK06-06</strain>
    </source>
</reference>
<organism evidence="4">
    <name type="scientific">marine sediment metagenome</name>
    <dbReference type="NCBI Taxonomy" id="412755"/>
    <lineage>
        <taxon>unclassified sequences</taxon>
        <taxon>metagenomes</taxon>
        <taxon>ecological metagenomes</taxon>
    </lineage>
</organism>
<dbReference type="GO" id="GO:0005886">
    <property type="term" value="C:plasma membrane"/>
    <property type="evidence" value="ECO:0007669"/>
    <property type="project" value="TreeGrafter"/>
</dbReference>
<feature type="transmembrane region" description="Helical" evidence="3">
    <location>
        <begin position="83"/>
        <end position="110"/>
    </location>
</feature>
<keyword evidence="3" id="KW-0472">Membrane</keyword>
<name>X1UJ19_9ZZZZ</name>
<evidence type="ECO:0000256" key="1">
    <source>
        <dbReference type="ARBA" id="ARBA00022448"/>
    </source>
</evidence>
<dbReference type="PANTHER" id="PTHR32196">
    <property type="entry name" value="ABC TRANSPORTER PERMEASE PROTEIN YPHD-RELATED-RELATED"/>
    <property type="match status" value="1"/>
</dbReference>
<feature type="non-terminal residue" evidence="4">
    <location>
        <position position="112"/>
    </location>
</feature>
<comment type="caution">
    <text evidence="4">The sequence shown here is derived from an EMBL/GenBank/DDBJ whole genome shotgun (WGS) entry which is preliminary data.</text>
</comment>
<keyword evidence="3" id="KW-0812">Transmembrane</keyword>
<keyword evidence="2" id="KW-1003">Cell membrane</keyword>
<evidence type="ECO:0000256" key="3">
    <source>
        <dbReference type="SAM" id="Phobius"/>
    </source>
</evidence>
<accession>X1UJ19</accession>
<proteinExistence type="predicted"/>
<dbReference type="AlphaFoldDB" id="X1UJ19"/>
<evidence type="ECO:0000313" key="4">
    <source>
        <dbReference type="EMBL" id="GAJ17494.1"/>
    </source>
</evidence>